<dbReference type="AlphaFoldDB" id="A0AAP3ANS6"/>
<keyword evidence="1" id="KW-0175">Coiled coil</keyword>
<feature type="coiled-coil region" evidence="1">
    <location>
        <begin position="19"/>
        <end position="53"/>
    </location>
</feature>
<evidence type="ECO:0000313" key="3">
    <source>
        <dbReference type="Proteomes" id="UP001207440"/>
    </source>
</evidence>
<evidence type="ECO:0000256" key="1">
    <source>
        <dbReference type="SAM" id="Coils"/>
    </source>
</evidence>
<comment type="caution">
    <text evidence="2">The sequence shown here is derived from an EMBL/GenBank/DDBJ whole genome shotgun (WGS) entry which is preliminary data.</text>
</comment>
<name>A0AAP3ANS6_RIEAN</name>
<reference evidence="2" key="1">
    <citation type="submission" date="2022-10" db="EMBL/GenBank/DDBJ databases">
        <title>Sifting through the core-genome to identify putative cross-protective antigens against Riemerella anatipestifer.</title>
        <authorList>
            <person name="Zheng X."/>
            <person name="Zhang W."/>
        </authorList>
    </citation>
    <scope>NUCLEOTIDE SEQUENCE</scope>
    <source>
        <strain evidence="2">ZWRA178</strain>
    </source>
</reference>
<organism evidence="2 3">
    <name type="scientific">Riemerella anatipestifer</name>
    <name type="common">Moraxella anatipestifer</name>
    <dbReference type="NCBI Taxonomy" id="34085"/>
    <lineage>
        <taxon>Bacteria</taxon>
        <taxon>Pseudomonadati</taxon>
        <taxon>Bacteroidota</taxon>
        <taxon>Flavobacteriia</taxon>
        <taxon>Flavobacteriales</taxon>
        <taxon>Weeksellaceae</taxon>
        <taxon>Riemerella</taxon>
    </lineage>
</organism>
<gene>
    <name evidence="2" type="ORF">OKE68_04430</name>
</gene>
<dbReference type="EMBL" id="JAOZYT010000019">
    <property type="protein sequence ID" value="MCW0523563.1"/>
    <property type="molecule type" value="Genomic_DNA"/>
</dbReference>
<proteinExistence type="predicted"/>
<evidence type="ECO:0000313" key="2">
    <source>
        <dbReference type="EMBL" id="MCW0523563.1"/>
    </source>
</evidence>
<protein>
    <submittedName>
        <fullName evidence="2">Uncharacterized protein</fullName>
    </submittedName>
</protein>
<accession>A0AAP3ANS6</accession>
<dbReference type="RefSeq" id="WP_064970209.1">
    <property type="nucleotide sequence ID" value="NZ_CP029760.1"/>
</dbReference>
<dbReference type="Proteomes" id="UP001207440">
    <property type="component" value="Unassembled WGS sequence"/>
</dbReference>
<sequence>MNLTNEQKLEIVKNDIREVIRITKKSKELEAEYEQLEAEANFFKSKIKAIMDSVKDDFLNFIHADKEYHDLVKEMAIETGMFND</sequence>